<name>A0ABW2XRG4_9ACTN</name>
<comment type="caution">
    <text evidence="2">The sequence shown here is derived from an EMBL/GenBank/DDBJ whole genome shotgun (WGS) entry which is preliminary data.</text>
</comment>
<accession>A0ABW2XRG4</accession>
<evidence type="ECO:0000259" key="1">
    <source>
        <dbReference type="Pfam" id="PF20275"/>
    </source>
</evidence>
<evidence type="ECO:0000313" key="2">
    <source>
        <dbReference type="EMBL" id="MFD0688452.1"/>
    </source>
</evidence>
<gene>
    <name evidence="2" type="ORF">ACFQZM_28425</name>
</gene>
<feature type="domain" description="ABC-three component systems C-terminal" evidence="1">
    <location>
        <begin position="172"/>
        <end position="299"/>
    </location>
</feature>
<proteinExistence type="predicted"/>
<evidence type="ECO:0000313" key="3">
    <source>
        <dbReference type="Proteomes" id="UP001597063"/>
    </source>
</evidence>
<sequence length="315" mass="36135">MGMSFEQRMYARIKFTERMSELTENSFEDFFHNIMSARYPDYVDIRTHGNIGDLSADGIGLHNGRLYAVYAPPTFNISAIESKFASDLAGAKSKRDGQFDTFAFVHNDTRGAHPAISTLLANAAREHAPLKIDHIGRRRLWNECLHLSVEQMEDVLGCPIPINELVFGIGMEDLAPLLKSLEEQAQMADPFKPVHDVSEVKLDYNELEGDSREGLIKAMQSTHLINEYYEMRMAVYEIDEIARGFSAYYQQIKDDWDDPEDVLLELEKYVLGNRRQPFKTHRAAWVILAYFFERCDIFEEPPEGWQPPNVVGSTR</sequence>
<reference evidence="3" key="1">
    <citation type="journal article" date="2019" name="Int. J. Syst. Evol. Microbiol.">
        <title>The Global Catalogue of Microorganisms (GCM) 10K type strain sequencing project: providing services to taxonomists for standard genome sequencing and annotation.</title>
        <authorList>
            <consortium name="The Broad Institute Genomics Platform"/>
            <consortium name="The Broad Institute Genome Sequencing Center for Infectious Disease"/>
            <person name="Wu L."/>
            <person name="Ma J."/>
        </authorList>
    </citation>
    <scope>NUCLEOTIDE SEQUENCE [LARGE SCALE GENOMIC DNA]</scope>
    <source>
        <strain evidence="3">JCM 9371</strain>
    </source>
</reference>
<dbReference type="InterPro" id="IPR046919">
    <property type="entry name" value="ABC-3C_CTD10"/>
</dbReference>
<dbReference type="Proteomes" id="UP001597063">
    <property type="component" value="Unassembled WGS sequence"/>
</dbReference>
<protein>
    <submittedName>
        <fullName evidence="2">ABC-three component system protein</fullName>
    </submittedName>
</protein>
<keyword evidence="3" id="KW-1185">Reference proteome</keyword>
<dbReference type="EMBL" id="JBHTGP010000013">
    <property type="protein sequence ID" value="MFD0688452.1"/>
    <property type="molecule type" value="Genomic_DNA"/>
</dbReference>
<dbReference type="Pfam" id="PF20275">
    <property type="entry name" value="CTD10"/>
    <property type="match status" value="1"/>
</dbReference>
<organism evidence="2 3">
    <name type="scientific">Actinomadura fibrosa</name>
    <dbReference type="NCBI Taxonomy" id="111802"/>
    <lineage>
        <taxon>Bacteria</taxon>
        <taxon>Bacillati</taxon>
        <taxon>Actinomycetota</taxon>
        <taxon>Actinomycetes</taxon>
        <taxon>Streptosporangiales</taxon>
        <taxon>Thermomonosporaceae</taxon>
        <taxon>Actinomadura</taxon>
    </lineage>
</organism>
<dbReference type="RefSeq" id="WP_131760477.1">
    <property type="nucleotide sequence ID" value="NZ_CAACUY010000117.1"/>
</dbReference>